<dbReference type="SUPFAM" id="SSF48464">
    <property type="entry name" value="ENTH/VHS domain"/>
    <property type="match status" value="1"/>
</dbReference>
<feature type="compositionally biased region" description="Low complexity" evidence="1">
    <location>
        <begin position="1074"/>
        <end position="1083"/>
    </location>
</feature>
<sequence>MDFFEKIFSNTNQAPKEDQRLTHSIKRALSGNSSELNPVYLYELNSFCQTTENSNKVMHALSNAIDENCESPMPVFKALKLILLLSKMSSQTFTPAARKYAPEIQTIAHVSFDKPGLPHVNTIHKYANILYLHLVKNVPLPEMKIPPRPKQHSHNQSQIQNQNQSQRPGHTRLDNDGGSLFDSNDTLEDNNNNNNKYEDSGSFLSNLMDLGPKRRPQQQQQQTQQQPSKGFNSQNQEGPRLPAVFASGGAFQGVRSRISQPLDYGYDDENEGESLLNFGNDNNQQINGGNEDLLVGAFDDIDTEQKANKNTTNNNKNSIDQTDFVFSGAEPATSNPPSTDLNAPFNPFGADGFNPTFPDVNDYKDNNDTDKPSINYRRPFVASGPKPKFDPSKMKKKPKVVPNTVPQNNFDPFGTGSASNAFDNFPKEPQKKPSLAERLGKAPQQSQTQEQSAKKPHQPSKNVFDLLGDDVFGDDGVEEPQPTTTESTHQTSQDTHNQSQKGSTNVFDALGDDFGSFENVKTDEKPRVASNEELFQPFGSSPQLSQEIDQTEKSKNSSANVFDVLGDDAFGEPVQNQHDHATSNKELFESLDSSNQNQQEQVPQQKNASANVFDILGDDVFTTPSNSAPITSAQEQPTPSNDDLFEHFDPSAAHKSNTNSNEEPFEPFGKTDSTSQQKVQQTNSKDELFEPFGSSASQQQQQQVDQKPAQKSSGNVFDMLDDNAFSSPAPSTNNSQLQTKGSSAANDLFEPFGNTSAPTSTPALSSSQQKNSSSNVFDMLGDDDFSSPLQAEKAPSQNKLQANSNQDLFEPFDTSVSSQQKQKTNSEEELFEPFGNPASSTSQQKIQQTNSKEELFEPFGKPTSTTSQQKVQQTNSKDELFEPFGSSASQQQQQQVDQKPAQKSSGNVFDMLDDNAFSSPAPSTNNSQLQTKGSSAANDLFEPFGNTSAPTSTPALSSSQQKNSSSNVFDMLDDDMFTSNQAPASQQNQPVASKGSNAANDFFSSYPSVQPSKVPSSELDSLFSSPNQQQQKQPKQLDMFESLGRPPQNQQQNNKPSSANLFDMLDSNDIQSTPAAKSPSKSANVYDIFG</sequence>
<feature type="compositionally biased region" description="Low complexity" evidence="1">
    <location>
        <begin position="947"/>
        <end position="967"/>
    </location>
</feature>
<feature type="region of interest" description="Disordered" evidence="1">
    <location>
        <begin position="142"/>
        <end position="244"/>
    </location>
</feature>
<accession>A0ABR2GWX1</accession>
<feature type="compositionally biased region" description="Basic and acidic residues" evidence="1">
    <location>
        <begin position="425"/>
        <end position="440"/>
    </location>
</feature>
<comment type="caution">
    <text evidence="2">The sequence shown here is derived from an EMBL/GenBank/DDBJ whole genome shotgun (WGS) entry which is preliminary data.</text>
</comment>
<dbReference type="Gene3D" id="1.25.40.90">
    <property type="match status" value="1"/>
</dbReference>
<feature type="compositionally biased region" description="Polar residues" evidence="1">
    <location>
        <begin position="814"/>
        <end position="823"/>
    </location>
</feature>
<dbReference type="EMBL" id="JAPFFF010000058">
    <property type="protein sequence ID" value="KAK8837755.1"/>
    <property type="molecule type" value="Genomic_DNA"/>
</dbReference>
<evidence type="ECO:0000256" key="1">
    <source>
        <dbReference type="SAM" id="MobiDB-lite"/>
    </source>
</evidence>
<feature type="compositionally biased region" description="Low complexity" evidence="1">
    <location>
        <begin position="886"/>
        <end position="904"/>
    </location>
</feature>
<protein>
    <recommendedName>
        <fullName evidence="4">ENTH domain-containing protein</fullName>
    </recommendedName>
</protein>
<feature type="compositionally biased region" description="Polar residues" evidence="1">
    <location>
        <begin position="538"/>
        <end position="548"/>
    </location>
</feature>
<feature type="compositionally biased region" description="Polar residues" evidence="1">
    <location>
        <begin position="671"/>
        <end position="683"/>
    </location>
</feature>
<proteinExistence type="predicted"/>
<name>A0ABR2GWX1_9EUKA</name>
<feature type="compositionally biased region" description="Polar residues" evidence="1">
    <location>
        <begin position="481"/>
        <end position="506"/>
    </location>
</feature>
<feature type="compositionally biased region" description="Polar residues" evidence="1">
    <location>
        <begin position="795"/>
        <end position="807"/>
    </location>
</feature>
<feature type="compositionally biased region" description="Polar residues" evidence="1">
    <location>
        <begin position="916"/>
        <end position="937"/>
    </location>
</feature>
<evidence type="ECO:0008006" key="4">
    <source>
        <dbReference type="Google" id="ProtNLM"/>
    </source>
</evidence>
<feature type="compositionally biased region" description="Low complexity" evidence="1">
    <location>
        <begin position="694"/>
        <end position="712"/>
    </location>
</feature>
<feature type="compositionally biased region" description="Polar residues" evidence="1">
    <location>
        <begin position="622"/>
        <end position="641"/>
    </location>
</feature>
<feature type="compositionally biased region" description="Acidic residues" evidence="1">
    <location>
        <begin position="467"/>
        <end position="478"/>
    </location>
</feature>
<feature type="compositionally biased region" description="Polar residues" evidence="1">
    <location>
        <begin position="227"/>
        <end position="237"/>
    </location>
</feature>
<feature type="compositionally biased region" description="Low complexity" evidence="1">
    <location>
        <begin position="154"/>
        <end position="166"/>
    </location>
</feature>
<gene>
    <name evidence="2" type="ORF">M9Y10_036293</name>
</gene>
<feature type="compositionally biased region" description="Basic and acidic residues" evidence="1">
    <location>
        <begin position="361"/>
        <end position="371"/>
    </location>
</feature>
<feature type="region of interest" description="Disordered" evidence="1">
    <location>
        <begin position="350"/>
        <end position="1090"/>
    </location>
</feature>
<keyword evidence="3" id="KW-1185">Reference proteome</keyword>
<feature type="compositionally biased region" description="Polar residues" evidence="1">
    <location>
        <begin position="837"/>
        <end position="850"/>
    </location>
</feature>
<evidence type="ECO:0000313" key="2">
    <source>
        <dbReference type="EMBL" id="KAK8837755.1"/>
    </source>
</evidence>
<dbReference type="Proteomes" id="UP001470230">
    <property type="component" value="Unassembled WGS sequence"/>
</dbReference>
<feature type="compositionally biased region" description="Low complexity" evidence="1">
    <location>
        <begin position="217"/>
        <end position="226"/>
    </location>
</feature>
<feature type="compositionally biased region" description="Low complexity" evidence="1">
    <location>
        <begin position="595"/>
        <end position="607"/>
    </location>
</feature>
<reference evidence="2 3" key="1">
    <citation type="submission" date="2024-04" db="EMBL/GenBank/DDBJ databases">
        <title>Tritrichomonas musculus Genome.</title>
        <authorList>
            <person name="Alves-Ferreira E."/>
            <person name="Grigg M."/>
            <person name="Lorenzi H."/>
            <person name="Galac M."/>
        </authorList>
    </citation>
    <scope>NUCLEOTIDE SEQUENCE [LARGE SCALE GENOMIC DNA]</scope>
    <source>
        <strain evidence="2 3">EAF2021</strain>
    </source>
</reference>
<dbReference type="InterPro" id="IPR008942">
    <property type="entry name" value="ENTH_VHS"/>
</dbReference>
<organism evidence="2 3">
    <name type="scientific">Tritrichomonas musculus</name>
    <dbReference type="NCBI Taxonomy" id="1915356"/>
    <lineage>
        <taxon>Eukaryota</taxon>
        <taxon>Metamonada</taxon>
        <taxon>Parabasalia</taxon>
        <taxon>Tritrichomonadida</taxon>
        <taxon>Tritrichomonadidae</taxon>
        <taxon>Tritrichomonas</taxon>
    </lineage>
</organism>
<feature type="compositionally biased region" description="Low complexity" evidence="1">
    <location>
        <begin position="861"/>
        <end position="875"/>
    </location>
</feature>
<feature type="compositionally biased region" description="Polar residues" evidence="1">
    <location>
        <begin position="977"/>
        <end position="1027"/>
    </location>
</feature>
<evidence type="ECO:0000313" key="3">
    <source>
        <dbReference type="Proteomes" id="UP001470230"/>
    </source>
</evidence>
<feature type="compositionally biased region" description="Basic and acidic residues" evidence="1">
    <location>
        <begin position="577"/>
        <end position="588"/>
    </location>
</feature>
<feature type="compositionally biased region" description="Low complexity" evidence="1">
    <location>
        <begin position="755"/>
        <end position="775"/>
    </location>
</feature>
<feature type="compositionally biased region" description="Polar residues" evidence="1">
    <location>
        <begin position="724"/>
        <end position="745"/>
    </location>
</feature>